<sequence length="447" mass="44739">MLLINNGTSPPAAAAVQQQETHSWEEDSSSKAAGEEWQGTKPFTLKDVDWGLTGLLGIILLLSFGAYRVLDHFRVYQHNKRPAGPQIHTMVQRQPAAPPSSSTAPVFPPAKTRGSKSKSKQDKASKSSSAEKAAAAAAAAAPDAAAAAGSDGSSQAAGNSPTSSSAAAAALNPLSEVGAGALVPGFELPAGAPGAPQPSPLDAGFSSSMPAPWLGGVGQLDLPQMQLPEPLSQPPELPSIQVEPPAKAVTQAELAAMPSDPSLPSLRERAHIAMRASGAAVEASQRAAAYSAAASSAASRAAEAAEQAAVAASAVQAALEAAAEDAMAAAVKRMNRAVEMVADAESRAAAAAAMATAYQDISDGQAEAARAAADLPAMPARQAQAAGHIANLQKVLHEQMFSASSLIGDWVAGVWAAIVGAIAWVQASVAGAWAGLVGAVSGAAKGS</sequence>
<proteinExistence type="predicted"/>
<feature type="region of interest" description="Disordered" evidence="1">
    <location>
        <begin position="190"/>
        <end position="240"/>
    </location>
</feature>
<feature type="region of interest" description="Disordered" evidence="1">
    <location>
        <begin position="1"/>
        <end position="36"/>
    </location>
</feature>
<evidence type="ECO:0000256" key="1">
    <source>
        <dbReference type="SAM" id="MobiDB-lite"/>
    </source>
</evidence>
<accession>A0ABY8TPA2</accession>
<feature type="region of interest" description="Disordered" evidence="1">
    <location>
        <begin position="90"/>
        <end position="131"/>
    </location>
</feature>
<dbReference type="EMBL" id="CP126209">
    <property type="protein sequence ID" value="WIA10131.1"/>
    <property type="molecule type" value="Genomic_DNA"/>
</dbReference>
<keyword evidence="4" id="KW-1185">Reference proteome</keyword>
<gene>
    <name evidence="3" type="ORF">OEZ85_010338</name>
</gene>
<dbReference type="Proteomes" id="UP001244341">
    <property type="component" value="Chromosome 2b"/>
</dbReference>
<evidence type="ECO:0000313" key="4">
    <source>
        <dbReference type="Proteomes" id="UP001244341"/>
    </source>
</evidence>
<keyword evidence="2" id="KW-0472">Membrane</keyword>
<protein>
    <submittedName>
        <fullName evidence="3">Uncharacterized protein</fullName>
    </submittedName>
</protein>
<feature type="transmembrane region" description="Helical" evidence="2">
    <location>
        <begin position="50"/>
        <end position="70"/>
    </location>
</feature>
<evidence type="ECO:0000313" key="3">
    <source>
        <dbReference type="EMBL" id="WIA10131.1"/>
    </source>
</evidence>
<name>A0ABY8TPA2_TETOB</name>
<keyword evidence="2" id="KW-1133">Transmembrane helix</keyword>
<reference evidence="3 4" key="1">
    <citation type="submission" date="2023-05" db="EMBL/GenBank/DDBJ databases">
        <title>A 100% complete, gapless, phased diploid assembly of the Scenedesmus obliquus UTEX 3031 genome.</title>
        <authorList>
            <person name="Biondi T.C."/>
            <person name="Hanschen E.R."/>
            <person name="Kwon T."/>
            <person name="Eng W."/>
            <person name="Kruse C.P.S."/>
            <person name="Koehler S.I."/>
            <person name="Kunde Y."/>
            <person name="Gleasner C.D."/>
            <person name="You Mak K.T."/>
            <person name="Polle J."/>
            <person name="Hovde B.T."/>
            <person name="Starkenburg S.R."/>
        </authorList>
    </citation>
    <scope>NUCLEOTIDE SEQUENCE [LARGE SCALE GENOMIC DNA]</scope>
    <source>
        <strain evidence="3 4">DOE0152z</strain>
    </source>
</reference>
<evidence type="ECO:0000256" key="2">
    <source>
        <dbReference type="SAM" id="Phobius"/>
    </source>
</evidence>
<keyword evidence="2" id="KW-0812">Transmembrane</keyword>
<organism evidence="3 4">
    <name type="scientific">Tetradesmus obliquus</name>
    <name type="common">Green alga</name>
    <name type="synonym">Acutodesmus obliquus</name>
    <dbReference type="NCBI Taxonomy" id="3088"/>
    <lineage>
        <taxon>Eukaryota</taxon>
        <taxon>Viridiplantae</taxon>
        <taxon>Chlorophyta</taxon>
        <taxon>core chlorophytes</taxon>
        <taxon>Chlorophyceae</taxon>
        <taxon>CS clade</taxon>
        <taxon>Sphaeropleales</taxon>
        <taxon>Scenedesmaceae</taxon>
        <taxon>Tetradesmus</taxon>
    </lineage>
</organism>